<keyword evidence="2" id="KW-0808">Transferase</keyword>
<dbReference type="GO" id="GO:0032259">
    <property type="term" value="P:methylation"/>
    <property type="evidence" value="ECO:0007669"/>
    <property type="project" value="UniProtKB-KW"/>
</dbReference>
<organism evidence="2 3">
    <name type="scientific">Longibaculum muris</name>
    <dbReference type="NCBI Taxonomy" id="1796628"/>
    <lineage>
        <taxon>Bacteria</taxon>
        <taxon>Bacillati</taxon>
        <taxon>Bacillota</taxon>
        <taxon>Erysipelotrichia</taxon>
        <taxon>Erysipelotrichales</taxon>
        <taxon>Coprobacillaceae</taxon>
        <taxon>Longibaculum</taxon>
    </lineage>
</organism>
<dbReference type="SUPFAM" id="SSF53335">
    <property type="entry name" value="S-adenosyl-L-methionine-dependent methyltransferases"/>
    <property type="match status" value="1"/>
</dbReference>
<evidence type="ECO:0000313" key="3">
    <source>
        <dbReference type="Proteomes" id="UP000295515"/>
    </source>
</evidence>
<dbReference type="GeneID" id="98916089"/>
<evidence type="ECO:0000313" key="2">
    <source>
        <dbReference type="EMBL" id="TCV95335.1"/>
    </source>
</evidence>
<dbReference type="CDD" id="cd02440">
    <property type="entry name" value="AdoMet_MTases"/>
    <property type="match status" value="1"/>
</dbReference>
<dbReference type="EMBL" id="SMCQ01000018">
    <property type="protein sequence ID" value="TCV95335.1"/>
    <property type="molecule type" value="Genomic_DNA"/>
</dbReference>
<dbReference type="RefSeq" id="WP_066444274.1">
    <property type="nucleotide sequence ID" value="NZ_JANKBF010000016.1"/>
</dbReference>
<proteinExistence type="predicted"/>
<dbReference type="Pfam" id="PF01170">
    <property type="entry name" value="UPF0020"/>
    <property type="match status" value="1"/>
</dbReference>
<dbReference type="Gene3D" id="3.40.50.150">
    <property type="entry name" value="Vaccinia Virus protein VP39"/>
    <property type="match status" value="1"/>
</dbReference>
<comment type="caution">
    <text evidence="2">The sequence shown here is derived from an EMBL/GenBank/DDBJ whole genome shotgun (WGS) entry which is preliminary data.</text>
</comment>
<dbReference type="Proteomes" id="UP000295515">
    <property type="component" value="Unassembled WGS sequence"/>
</dbReference>
<evidence type="ECO:0000259" key="1">
    <source>
        <dbReference type="Pfam" id="PF01170"/>
    </source>
</evidence>
<dbReference type="AlphaFoldDB" id="A0A4R3YQX2"/>
<accession>A0A4R3YQX2</accession>
<keyword evidence="2" id="KW-0489">Methyltransferase</keyword>
<name>A0A4R3YQX2_9FIRM</name>
<gene>
    <name evidence="2" type="ORF">EDD60_11855</name>
</gene>
<feature type="domain" description="Ribosomal RNA large subunit methyltransferase K/L-like methyltransferase" evidence="1">
    <location>
        <begin position="159"/>
        <end position="246"/>
    </location>
</feature>
<keyword evidence="3" id="KW-1185">Reference proteome</keyword>
<dbReference type="GO" id="GO:0008168">
    <property type="term" value="F:methyltransferase activity"/>
    <property type="evidence" value="ECO:0007669"/>
    <property type="project" value="UniProtKB-KW"/>
</dbReference>
<protein>
    <submittedName>
        <fullName evidence="2">Putative RNA methylase family UPF0020</fullName>
    </submittedName>
</protein>
<sequence length="311" mass="36675">MYKYLYIYNYSPHEQELCEMEFRQIFHTQMKSKYYFTNQFFDYTRSVFIKGRLDIFQSSQNFDEIVAYIEQAKLCYYDFKVIYLKNEITHVHYQETIENCKRVALPIDGSVNMQNPKVVFAITKIEDTWYFGIYHDEVNWSDHYEKPHSYSHSLNLRDARTIVNIAVGNDLSLKVIDPCCGVGTVVLEALSMGIDIEGYDINRYVSYQARLNLEHYGYDPLVIQKQDMLTIDKKYDVTIIDIPYGVYSPFSYEQQLELLKGTLSLAPKLLLVSHIPMNQELETMGYTILDRAMIKKGNFQRYMTLCFQKAI</sequence>
<reference evidence="2 3" key="1">
    <citation type="submission" date="2019-03" db="EMBL/GenBank/DDBJ databases">
        <title>Genomic Encyclopedia of Type Strains, Phase IV (KMG-IV): sequencing the most valuable type-strain genomes for metagenomic binning, comparative biology and taxonomic classification.</title>
        <authorList>
            <person name="Goeker M."/>
        </authorList>
    </citation>
    <scope>NUCLEOTIDE SEQUENCE [LARGE SCALE GENOMIC DNA]</scope>
    <source>
        <strain evidence="2 3">DSM 29487</strain>
    </source>
</reference>
<dbReference type="InterPro" id="IPR000241">
    <property type="entry name" value="RlmKL-like_Mtase"/>
</dbReference>
<dbReference type="InterPro" id="IPR029063">
    <property type="entry name" value="SAM-dependent_MTases_sf"/>
</dbReference>